<proteinExistence type="predicted"/>
<sequence>MVSERREFLEGGLAPLACDRCGTRVLVKKNSARHTSVQWTTDPAATCPEFAEAVAGGAVSALVDTCWTLHATIERAARDGELEVPGE</sequence>
<organism evidence="1 2">
    <name type="scientific">Actinokineospora alba</name>
    <dbReference type="NCBI Taxonomy" id="504798"/>
    <lineage>
        <taxon>Bacteria</taxon>
        <taxon>Bacillati</taxon>
        <taxon>Actinomycetota</taxon>
        <taxon>Actinomycetes</taxon>
        <taxon>Pseudonocardiales</taxon>
        <taxon>Pseudonocardiaceae</taxon>
        <taxon>Actinokineospora</taxon>
    </lineage>
</organism>
<reference evidence="2" key="1">
    <citation type="submission" date="2016-10" db="EMBL/GenBank/DDBJ databases">
        <authorList>
            <person name="Varghese N."/>
            <person name="Submissions S."/>
        </authorList>
    </citation>
    <scope>NUCLEOTIDE SEQUENCE [LARGE SCALE GENOMIC DNA]</scope>
    <source>
        <strain evidence="2">IBRC-M 10655</strain>
    </source>
</reference>
<dbReference type="OrthoDB" id="4554341at2"/>
<gene>
    <name evidence="1" type="ORF">SAMN05192558_111162</name>
</gene>
<accession>A0A1H0UGF8</accession>
<keyword evidence="2" id="KW-1185">Reference proteome</keyword>
<dbReference type="AlphaFoldDB" id="A0A1H0UGF8"/>
<dbReference type="Proteomes" id="UP000199651">
    <property type="component" value="Unassembled WGS sequence"/>
</dbReference>
<dbReference type="STRING" id="504798.SAMN05421871_101419"/>
<name>A0A1H0UGF8_9PSEU</name>
<dbReference type="RefSeq" id="WP_091381776.1">
    <property type="nucleotide sequence ID" value="NZ_FNDV01000001.1"/>
</dbReference>
<evidence type="ECO:0000313" key="1">
    <source>
        <dbReference type="EMBL" id="SDP65078.1"/>
    </source>
</evidence>
<dbReference type="EMBL" id="FNJB01000011">
    <property type="protein sequence ID" value="SDP65078.1"/>
    <property type="molecule type" value="Genomic_DNA"/>
</dbReference>
<protein>
    <submittedName>
        <fullName evidence="1">Uncharacterized protein</fullName>
    </submittedName>
</protein>
<evidence type="ECO:0000313" key="2">
    <source>
        <dbReference type="Proteomes" id="UP000199651"/>
    </source>
</evidence>